<accession>A0A934IZQ4</accession>
<evidence type="ECO:0000256" key="1">
    <source>
        <dbReference type="SAM" id="SignalP"/>
    </source>
</evidence>
<proteinExistence type="predicted"/>
<feature type="signal peptide" evidence="1">
    <location>
        <begin position="1"/>
        <end position="24"/>
    </location>
</feature>
<evidence type="ECO:0000313" key="3">
    <source>
        <dbReference type="Proteomes" id="UP000640274"/>
    </source>
</evidence>
<keyword evidence="1" id="KW-0732">Signal</keyword>
<gene>
    <name evidence="2" type="ORF">JFN88_04900</name>
</gene>
<keyword evidence="3" id="KW-1185">Reference proteome</keyword>
<dbReference type="EMBL" id="JAELUP010000012">
    <property type="protein sequence ID" value="MBJ6360659.1"/>
    <property type="molecule type" value="Genomic_DNA"/>
</dbReference>
<feature type="chain" id="PRO_5036713532" evidence="1">
    <location>
        <begin position="25"/>
        <end position="243"/>
    </location>
</feature>
<name>A0A934IZQ4_9BACL</name>
<protein>
    <submittedName>
        <fullName evidence="2">Uncharacterized protein</fullName>
    </submittedName>
</protein>
<reference evidence="2" key="1">
    <citation type="submission" date="2020-12" db="EMBL/GenBank/DDBJ databases">
        <authorList>
            <person name="Huq M.A."/>
        </authorList>
    </citation>
    <scope>NUCLEOTIDE SEQUENCE</scope>
    <source>
        <strain evidence="2">MAHUQ-46</strain>
    </source>
</reference>
<organism evidence="2 3">
    <name type="scientific">Paenibacillus roseus</name>
    <dbReference type="NCBI Taxonomy" id="2798579"/>
    <lineage>
        <taxon>Bacteria</taxon>
        <taxon>Bacillati</taxon>
        <taxon>Bacillota</taxon>
        <taxon>Bacilli</taxon>
        <taxon>Bacillales</taxon>
        <taxon>Paenibacillaceae</taxon>
        <taxon>Paenibacillus</taxon>
    </lineage>
</organism>
<evidence type="ECO:0000313" key="2">
    <source>
        <dbReference type="EMBL" id="MBJ6360659.1"/>
    </source>
</evidence>
<dbReference type="AlphaFoldDB" id="A0A934IZQ4"/>
<comment type="caution">
    <text evidence="2">The sequence shown here is derived from an EMBL/GenBank/DDBJ whole genome shotgun (WGS) entry which is preliminary data.</text>
</comment>
<dbReference type="RefSeq" id="WP_199018210.1">
    <property type="nucleotide sequence ID" value="NZ_JAELUP010000012.1"/>
</dbReference>
<sequence length="243" mass="26880">MKKTSYLLLSLVLVLTLFPTTIFAYNDKVEDLSEDGLNTYLINAGYPQDVIDILEFEQKISFYTQQAVYTSHKTTEGHLSEKSESITNLDVSARAINNFTQTLVMSQVRTNTSGLAQALVTYNWEWDYIPLFTMTDKWGIAWTDDWDPLPTTARYSYRAIAESSPGVVSASSSTGNISGYDAFLPGSGIGFAVNLIAGFTQNGIFYSTTKHKGWSEIRIQKAHNGSGTLDSSSGVANYFHKQG</sequence>
<dbReference type="Proteomes" id="UP000640274">
    <property type="component" value="Unassembled WGS sequence"/>
</dbReference>